<protein>
    <submittedName>
        <fullName evidence="7">Putative ATPase</fullName>
    </submittedName>
</protein>
<dbReference type="PATRIC" id="fig|540747.5.peg.3077"/>
<keyword evidence="4" id="KW-0732">Signal</keyword>
<dbReference type="InterPro" id="IPR024983">
    <property type="entry name" value="CHAT_dom"/>
</dbReference>
<dbReference type="STRING" id="540747.SAMN04488031_11580"/>
<name>A0A0T5P2V3_9RHOB</name>
<gene>
    <name evidence="7" type="ORF">RIdsm_04406</name>
    <name evidence="6" type="ORF">XM52_23605</name>
</gene>
<evidence type="ECO:0000313" key="7">
    <source>
        <dbReference type="EMBL" id="QEW28574.1"/>
    </source>
</evidence>
<evidence type="ECO:0000256" key="2">
    <source>
        <dbReference type="ARBA" id="ARBA00022803"/>
    </source>
</evidence>
<dbReference type="Pfam" id="PF13424">
    <property type="entry name" value="TPR_12"/>
    <property type="match status" value="1"/>
</dbReference>
<reference evidence="6 8" key="1">
    <citation type="submission" date="2015-04" db="EMBL/GenBank/DDBJ databases">
        <title>The draft genome sequence of Roseovarius indicus B108T.</title>
        <authorList>
            <person name="Li G."/>
            <person name="Lai Q."/>
            <person name="Shao Z."/>
            <person name="Yan P."/>
        </authorList>
    </citation>
    <scope>NUCLEOTIDE SEQUENCE [LARGE SCALE GENOMIC DNA]</scope>
    <source>
        <strain evidence="6 8">B108</strain>
    </source>
</reference>
<feature type="chain" id="PRO_5010437310" evidence="4">
    <location>
        <begin position="20"/>
        <end position="1149"/>
    </location>
</feature>
<dbReference type="PANTHER" id="PTHR45641:SF19">
    <property type="entry name" value="NEPHROCYSTIN-3"/>
    <property type="match status" value="1"/>
</dbReference>
<organism evidence="6 8">
    <name type="scientific">Roseovarius indicus</name>
    <dbReference type="NCBI Taxonomy" id="540747"/>
    <lineage>
        <taxon>Bacteria</taxon>
        <taxon>Pseudomonadati</taxon>
        <taxon>Pseudomonadota</taxon>
        <taxon>Alphaproteobacteria</taxon>
        <taxon>Rhodobacterales</taxon>
        <taxon>Roseobacteraceae</taxon>
        <taxon>Roseovarius</taxon>
    </lineage>
</organism>
<dbReference type="EMBL" id="LAXI01000022">
    <property type="protein sequence ID" value="KRS15424.1"/>
    <property type="molecule type" value="Genomic_DNA"/>
</dbReference>
<evidence type="ECO:0000313" key="8">
    <source>
        <dbReference type="Proteomes" id="UP000051401"/>
    </source>
</evidence>
<keyword evidence="2" id="KW-0802">TPR repeat</keyword>
<dbReference type="SMART" id="SM00028">
    <property type="entry name" value="TPR"/>
    <property type="match status" value="6"/>
</dbReference>
<evidence type="ECO:0000313" key="6">
    <source>
        <dbReference type="EMBL" id="KRS15424.1"/>
    </source>
</evidence>
<dbReference type="Proteomes" id="UP000325785">
    <property type="component" value="Chromosome"/>
</dbReference>
<keyword evidence="8" id="KW-1185">Reference proteome</keyword>
<accession>A0A0T5P2V3</accession>
<evidence type="ECO:0000256" key="4">
    <source>
        <dbReference type="SAM" id="SignalP"/>
    </source>
</evidence>
<dbReference type="KEGG" id="rid:RIdsm_04406"/>
<dbReference type="Gene3D" id="1.25.40.10">
    <property type="entry name" value="Tetratricopeptide repeat domain"/>
    <property type="match status" value="3"/>
</dbReference>
<dbReference type="SUPFAM" id="SSF48452">
    <property type="entry name" value="TPR-like"/>
    <property type="match status" value="2"/>
</dbReference>
<evidence type="ECO:0000313" key="9">
    <source>
        <dbReference type="Proteomes" id="UP000325785"/>
    </source>
</evidence>
<proteinExistence type="predicted"/>
<dbReference type="EMBL" id="CP031598">
    <property type="protein sequence ID" value="QEW28574.1"/>
    <property type="molecule type" value="Genomic_DNA"/>
</dbReference>
<feature type="coiled-coil region" evidence="3">
    <location>
        <begin position="672"/>
        <end position="699"/>
    </location>
</feature>
<dbReference type="InterPro" id="IPR019734">
    <property type="entry name" value="TPR_rpt"/>
</dbReference>
<keyword evidence="3" id="KW-0175">Coiled coil</keyword>
<sequence length="1149" mass="122400">MRRAALGFALAAGLFLAHAAPAQDSTADIGALNGATMEALNAGDTPLAVERARAAVEAARAADTPDPLAYAYALNNLGYALALAGDAQAGAQLDEAIAFAEQAGLTGSDPWYLAASNRANVHLMQGDIPAAEALVDRILGAGRGTPDHGRALGIAASVHFAAGQYIASIEFLEELLAVEPELLRPLYGTIYTTYAQTQEAMEQAGRTDEAIALITGRIAVLRRFMPEEVEGIQNLLSQKFFLLHQAERYGPAADALRAWGAAAPLSEDELAYVNEMATLTLTATQAASYTELREVQLDYAQLAVAYAELTGIENDPRLGLALREVAHAQTNLGLHQEAAQTLRRAARVLEATEEGRKSLHLILDDLAANAWQRNDLSLSERLYDQSERAYSIALDQGAEPLTPIDLAISATNRARLMTDMGRPQDALDLTEEALTQYRQNTDVIPTWNTRAEMARIHAAAAVALGDLGQPEQALDRLEQALSIAREAYPENHPDLATALTNAADFLFVQGNKTRAVSLLEEAIAINDAALPHALPMAVDAQLKLALFHVSEGNLDAATPLLRDIAEARKSPLYRAQLPESIQDFEILAWSLLARSGTAPPDPATIDEALSALQWTQVTRSAEALAMMEARLAADDPLQAVWLRRRQDLREAHTRETSALLTAYGEGADRSTLRAFDTRLNTLERDLQTVETRLSGLGLETAGLTGVQPLQVSEIQSLLKPDEVLLTFLLPGLRPDMVAALDGSSNQTIAISRGAIRVAPIPDDSRRSLNDRITAFRCQIAVSDPGCATFGTTGLRGAMLAEQEEDTRGFDAEGAFRLYRDLFGGVSGMLTGKDHLIIAPPADLLRLPFQALVADTQGGPNGSPDWLIRHHAISVLPSISSLRGLRNHPLPRGKGLGRYLGIGDPVIGTSGPVDCATVRMAALRAAPPDTPDLMDNDTGTPLARPAVLRSLPRLPDSACEVEAIGRVFGGSASLFTGPQATETKVKLLDASAQLAQYDVIVFATHGLTAGEAGARAPGLVLTPPDTPTAEDDGLLTAAEIATLGLKASLVVLSACNTAAGEDANAEGLSGLARAFFHAGGSSLLVTHWSVYSSAAVEVSTGLFRTLQDEPDLSHAEALRRSVLAILDDPAQDPLRTHPSYWAPFAIVGLR</sequence>
<reference evidence="7 9" key="2">
    <citation type="submission" date="2018-08" db="EMBL/GenBank/DDBJ databases">
        <title>Genetic Globetrotter - A new plasmid hitch-hiking vast phylogenetic and geographic distances.</title>
        <authorList>
            <person name="Vollmers J."/>
            <person name="Petersen J."/>
        </authorList>
    </citation>
    <scope>NUCLEOTIDE SEQUENCE [LARGE SCALE GENOMIC DNA]</scope>
    <source>
        <strain evidence="7 9">DSM 26383</strain>
    </source>
</reference>
<evidence type="ECO:0000259" key="5">
    <source>
        <dbReference type="Pfam" id="PF12770"/>
    </source>
</evidence>
<dbReference type="InterPro" id="IPR011990">
    <property type="entry name" value="TPR-like_helical_dom_sf"/>
</dbReference>
<dbReference type="Proteomes" id="UP000051401">
    <property type="component" value="Unassembled WGS sequence"/>
</dbReference>
<dbReference type="OrthoDB" id="8235393at2"/>
<keyword evidence="1" id="KW-0677">Repeat</keyword>
<dbReference type="PANTHER" id="PTHR45641">
    <property type="entry name" value="TETRATRICOPEPTIDE REPEAT PROTEIN (AFU_ORTHOLOGUE AFUA_6G03870)"/>
    <property type="match status" value="1"/>
</dbReference>
<evidence type="ECO:0000256" key="1">
    <source>
        <dbReference type="ARBA" id="ARBA00022737"/>
    </source>
</evidence>
<dbReference type="AlphaFoldDB" id="A0A0T5P2V3"/>
<dbReference type="RefSeq" id="WP_057820225.1">
    <property type="nucleotide sequence ID" value="NZ_CP031598.1"/>
</dbReference>
<feature type="signal peptide" evidence="4">
    <location>
        <begin position="1"/>
        <end position="19"/>
    </location>
</feature>
<feature type="domain" description="CHAT" evidence="5">
    <location>
        <begin position="831"/>
        <end position="1147"/>
    </location>
</feature>
<dbReference type="Pfam" id="PF12770">
    <property type="entry name" value="CHAT"/>
    <property type="match status" value="1"/>
</dbReference>
<evidence type="ECO:0000256" key="3">
    <source>
        <dbReference type="SAM" id="Coils"/>
    </source>
</evidence>